<comment type="caution">
    <text evidence="2">The sequence shown here is derived from an EMBL/GenBank/DDBJ whole genome shotgun (WGS) entry which is preliminary data.</text>
</comment>
<name>A0AAX2ILR5_9FLAO</name>
<sequence>MITVESVSKSSNGKPAVETISFQANDKEILVLLGTSGCGKTTIGYPNLASSKG</sequence>
<dbReference type="InterPro" id="IPR027417">
    <property type="entry name" value="P-loop_NTPase"/>
</dbReference>
<dbReference type="EMBL" id="FUZE01000016">
    <property type="protein sequence ID" value="SKB94923.1"/>
    <property type="molecule type" value="Genomic_DNA"/>
</dbReference>
<reference evidence="2 4" key="2">
    <citation type="submission" date="2018-06" db="EMBL/GenBank/DDBJ databases">
        <authorList>
            <consortium name="Pathogen Informatics"/>
            <person name="Doyle S."/>
        </authorList>
    </citation>
    <scope>NUCLEOTIDE SEQUENCE [LARGE SCALE GENOMIC DNA]</scope>
    <source>
        <strain evidence="2 4">NCTC11212</strain>
    </source>
</reference>
<dbReference type="SUPFAM" id="SSF52540">
    <property type="entry name" value="P-loop containing nucleoside triphosphate hydrolases"/>
    <property type="match status" value="1"/>
</dbReference>
<dbReference type="Gene3D" id="3.40.50.300">
    <property type="entry name" value="P-loop containing nucleotide triphosphate hydrolases"/>
    <property type="match status" value="1"/>
</dbReference>
<protein>
    <submittedName>
        <fullName evidence="2">Fe(3+) ions import ATP-binding protein FbpC 2</fullName>
        <ecNumber evidence="2">3.6.3.30</ecNumber>
    </submittedName>
    <submittedName>
        <fullName evidence="1">Sn-glycerol 3-phosphate transport system ATP-binding protein/osmoprotectant transport system ATP-binding protein/taurine transport system ATP-binding protein</fullName>
    </submittedName>
</protein>
<reference evidence="1 3" key="1">
    <citation type="submission" date="2017-02" db="EMBL/GenBank/DDBJ databases">
        <authorList>
            <person name="Varghese N."/>
            <person name="Submissions S."/>
        </authorList>
    </citation>
    <scope>NUCLEOTIDE SEQUENCE [LARGE SCALE GENOMIC DNA]</scope>
    <source>
        <strain evidence="1 3">DSM 16775</strain>
    </source>
</reference>
<keyword evidence="3" id="KW-1185">Reference proteome</keyword>
<organism evidence="2 4">
    <name type="scientific">Chryseobacterium balustinum</name>
    <dbReference type="NCBI Taxonomy" id="246"/>
    <lineage>
        <taxon>Bacteria</taxon>
        <taxon>Pseudomonadati</taxon>
        <taxon>Bacteroidota</taxon>
        <taxon>Flavobacteriia</taxon>
        <taxon>Flavobacteriales</taxon>
        <taxon>Weeksellaceae</taxon>
        <taxon>Chryseobacterium group</taxon>
        <taxon>Chryseobacterium</taxon>
    </lineage>
</organism>
<dbReference type="EC" id="3.6.3.30" evidence="2"/>
<proteinExistence type="predicted"/>
<dbReference type="Proteomes" id="UP000190669">
    <property type="component" value="Unassembled WGS sequence"/>
</dbReference>
<accession>A0AAX2ILR5</accession>
<keyword evidence="2" id="KW-0067">ATP-binding</keyword>
<evidence type="ECO:0000313" key="1">
    <source>
        <dbReference type="EMBL" id="SKB94923.1"/>
    </source>
</evidence>
<dbReference type="EMBL" id="UAVR01000011">
    <property type="protein sequence ID" value="SQA90153.1"/>
    <property type="molecule type" value="Genomic_DNA"/>
</dbReference>
<evidence type="ECO:0000313" key="4">
    <source>
        <dbReference type="Proteomes" id="UP000251937"/>
    </source>
</evidence>
<keyword evidence="2" id="KW-0378">Hydrolase</keyword>
<gene>
    <name evidence="2" type="primary">fbpC2</name>
    <name evidence="2" type="ORF">NCTC11212_02365</name>
    <name evidence="1" type="ORF">SAMN05421800_1167</name>
</gene>
<dbReference type="GO" id="GO:0016787">
    <property type="term" value="F:hydrolase activity"/>
    <property type="evidence" value="ECO:0007669"/>
    <property type="project" value="UniProtKB-KW"/>
</dbReference>
<evidence type="ECO:0000313" key="2">
    <source>
        <dbReference type="EMBL" id="SQA90153.1"/>
    </source>
</evidence>
<dbReference type="RefSeq" id="WP_174887945.1">
    <property type="nucleotide sequence ID" value="NZ_CP033934.1"/>
</dbReference>
<dbReference type="Proteomes" id="UP000251937">
    <property type="component" value="Unassembled WGS sequence"/>
</dbReference>
<evidence type="ECO:0000313" key="3">
    <source>
        <dbReference type="Proteomes" id="UP000190669"/>
    </source>
</evidence>
<dbReference type="AlphaFoldDB" id="A0AAX2ILR5"/>
<dbReference type="GO" id="GO:0005524">
    <property type="term" value="F:ATP binding"/>
    <property type="evidence" value="ECO:0007669"/>
    <property type="project" value="UniProtKB-KW"/>
</dbReference>
<keyword evidence="2" id="KW-0547">Nucleotide-binding</keyword>